<keyword evidence="3" id="KW-1185">Reference proteome</keyword>
<gene>
    <name evidence="2" type="ORF">L21SP2_0362</name>
</gene>
<proteinExistence type="predicted"/>
<dbReference type="HOGENOM" id="CLU_1030113_0_0_12"/>
<organism evidence="2 3">
    <name type="scientific">Salinispira pacifica</name>
    <dbReference type="NCBI Taxonomy" id="1307761"/>
    <lineage>
        <taxon>Bacteria</taxon>
        <taxon>Pseudomonadati</taxon>
        <taxon>Spirochaetota</taxon>
        <taxon>Spirochaetia</taxon>
        <taxon>Spirochaetales</taxon>
        <taxon>Spirochaetaceae</taxon>
        <taxon>Salinispira</taxon>
    </lineage>
</organism>
<dbReference type="EMBL" id="CP006939">
    <property type="protein sequence ID" value="AHC13798.1"/>
    <property type="molecule type" value="Genomic_DNA"/>
</dbReference>
<dbReference type="KEGG" id="slr:L21SP2_0362"/>
<feature type="region of interest" description="Disordered" evidence="1">
    <location>
        <begin position="204"/>
        <end position="236"/>
    </location>
</feature>
<evidence type="ECO:0000256" key="1">
    <source>
        <dbReference type="SAM" id="MobiDB-lite"/>
    </source>
</evidence>
<feature type="compositionally biased region" description="Basic and acidic residues" evidence="1">
    <location>
        <begin position="68"/>
        <end position="104"/>
    </location>
</feature>
<dbReference type="Proteomes" id="UP000018680">
    <property type="component" value="Chromosome"/>
</dbReference>
<protein>
    <submittedName>
        <fullName evidence="2">Uncharacterized protein</fullName>
    </submittedName>
</protein>
<feature type="compositionally biased region" description="Basic and acidic residues" evidence="1">
    <location>
        <begin position="208"/>
        <end position="236"/>
    </location>
</feature>
<evidence type="ECO:0000313" key="3">
    <source>
        <dbReference type="Proteomes" id="UP000018680"/>
    </source>
</evidence>
<accession>V5WD94</accession>
<feature type="region of interest" description="Disordered" evidence="1">
    <location>
        <begin position="66"/>
        <end position="104"/>
    </location>
</feature>
<sequence length="270" mass="30654">MSYQDREVPERHDRLLEALERFQRPAEDLYHRHGAHVLHNRRVHPLEGGVIVAIALLGLLAHHHRRQEHAERHGEGNERRDREAPIHDKEEDDHHDGKHNCGDDIRNVVGHEELDSLNVVGQDLLDLAARAPGKEPHGEPGELFGDLDPDLVEDVERRDMRQHRRAVEDDPVRPDRGETDVPQAVEELPVQVRDIRRVGGELAQNEVDDYRRDELGSGRDNREGHRGEKPPPLRTGDLHEAAEALLSLKIGVGVRVRAGRCAGGDFRVHE</sequence>
<evidence type="ECO:0000313" key="2">
    <source>
        <dbReference type="EMBL" id="AHC13798.1"/>
    </source>
</evidence>
<name>V5WD94_9SPIO</name>
<dbReference type="AlphaFoldDB" id="V5WD94"/>
<reference evidence="2 3" key="1">
    <citation type="journal article" date="2015" name="Stand. Genomic Sci.">
        <title>Complete genome sequence and description of Salinispira pacifica gen. nov., sp. nov., a novel spirochaete isolated form a hypersaline microbial mat.</title>
        <authorList>
            <person name="Ben Hania W."/>
            <person name="Joseph M."/>
            <person name="Schumann P."/>
            <person name="Bunk B."/>
            <person name="Fiebig A."/>
            <person name="Sproer C."/>
            <person name="Klenk H.P."/>
            <person name="Fardeau M.L."/>
            <person name="Spring S."/>
        </authorList>
    </citation>
    <scope>NUCLEOTIDE SEQUENCE [LARGE SCALE GENOMIC DNA]</scope>
    <source>
        <strain evidence="2 3">L21-RPul-D2</strain>
    </source>
</reference>